<name>A0A382K8Y8_9ZZZZ</name>
<protein>
    <submittedName>
        <fullName evidence="1">Uncharacterized protein</fullName>
    </submittedName>
</protein>
<dbReference type="Gene3D" id="3.30.420.10">
    <property type="entry name" value="Ribonuclease H-like superfamily/Ribonuclease H"/>
    <property type="match status" value="1"/>
</dbReference>
<reference evidence="1" key="1">
    <citation type="submission" date="2018-05" db="EMBL/GenBank/DDBJ databases">
        <authorList>
            <person name="Lanie J.A."/>
            <person name="Ng W.-L."/>
            <person name="Kazmierczak K.M."/>
            <person name="Andrzejewski T.M."/>
            <person name="Davidsen T.M."/>
            <person name="Wayne K.J."/>
            <person name="Tettelin H."/>
            <person name="Glass J.I."/>
            <person name="Rusch D."/>
            <person name="Podicherti R."/>
            <person name="Tsui H.-C.T."/>
            <person name="Winkler M.E."/>
        </authorList>
    </citation>
    <scope>NUCLEOTIDE SEQUENCE</scope>
</reference>
<dbReference type="AlphaFoldDB" id="A0A382K8Y8"/>
<dbReference type="GO" id="GO:0003676">
    <property type="term" value="F:nucleic acid binding"/>
    <property type="evidence" value="ECO:0007669"/>
    <property type="project" value="InterPro"/>
</dbReference>
<accession>A0A382K8Y8</accession>
<dbReference type="InterPro" id="IPR036397">
    <property type="entry name" value="RNaseH_sf"/>
</dbReference>
<organism evidence="1">
    <name type="scientific">marine metagenome</name>
    <dbReference type="NCBI Taxonomy" id="408172"/>
    <lineage>
        <taxon>unclassified sequences</taxon>
        <taxon>metagenomes</taxon>
        <taxon>ecological metagenomes</taxon>
    </lineage>
</organism>
<dbReference type="EMBL" id="UINC01078745">
    <property type="protein sequence ID" value="SVC20115.1"/>
    <property type="molecule type" value="Genomic_DNA"/>
</dbReference>
<dbReference type="SUPFAM" id="SSF53098">
    <property type="entry name" value="Ribonuclease H-like"/>
    <property type="match status" value="1"/>
</dbReference>
<sequence>MIPAVLQESITYAEEVAEGVSPYLVLDIETANLALDGIKFGDPRGWQISVICLTTSPGFEFFGQNEFIFIHSDYWGILPEEIINDTRVASTREFDIFMDLVYELKIPIITHNGDNFDWPIIENSWNRGGTDIFMDDFRKANLLFDTAASLSNLTGGLRFHLQDLLHATLGSDISKTMDAANAPIAWEEGRFTEVIDYCLADCHLTGQMFSAASAEGSILCAPSRSSIKQEINTDSWSLWLNSQNVLNR</sequence>
<gene>
    <name evidence="1" type="ORF">METZ01_LOCUS272969</name>
</gene>
<evidence type="ECO:0000313" key="1">
    <source>
        <dbReference type="EMBL" id="SVC20115.1"/>
    </source>
</evidence>
<dbReference type="InterPro" id="IPR012337">
    <property type="entry name" value="RNaseH-like_sf"/>
</dbReference>
<proteinExistence type="predicted"/>